<reference evidence="2" key="1">
    <citation type="journal article" date="2019" name="Int. J. Syst. Evol. Microbiol.">
        <title>The Global Catalogue of Microorganisms (GCM) 10K type strain sequencing project: providing services to taxonomists for standard genome sequencing and annotation.</title>
        <authorList>
            <consortium name="The Broad Institute Genomics Platform"/>
            <consortium name="The Broad Institute Genome Sequencing Center for Infectious Disease"/>
            <person name="Wu L."/>
            <person name="Ma J."/>
        </authorList>
    </citation>
    <scope>NUCLEOTIDE SEQUENCE [LARGE SCALE GENOMIC DNA]</scope>
    <source>
        <strain evidence="2">CCUG 56098</strain>
    </source>
</reference>
<organism evidence="1 2">
    <name type="scientific">Winogradskyella rapida</name>
    <dbReference type="NCBI Taxonomy" id="549701"/>
    <lineage>
        <taxon>Bacteria</taxon>
        <taxon>Pseudomonadati</taxon>
        <taxon>Bacteroidota</taxon>
        <taxon>Flavobacteriia</taxon>
        <taxon>Flavobacteriales</taxon>
        <taxon>Flavobacteriaceae</taxon>
        <taxon>Winogradskyella</taxon>
    </lineage>
</organism>
<comment type="caution">
    <text evidence="1">The sequence shown here is derived from an EMBL/GenBank/DDBJ whole genome shotgun (WGS) entry which is preliminary data.</text>
</comment>
<name>A0ABW3KN46_9FLAO</name>
<dbReference type="Proteomes" id="UP001597086">
    <property type="component" value="Unassembled WGS sequence"/>
</dbReference>
<dbReference type="RefSeq" id="WP_386113109.1">
    <property type="nucleotide sequence ID" value="NZ_JBHTKM010000001.1"/>
</dbReference>
<accession>A0ABW3KN46</accession>
<protein>
    <submittedName>
        <fullName evidence="1">Uncharacterized protein</fullName>
    </submittedName>
</protein>
<gene>
    <name evidence="1" type="ORF">ACFQ13_00325</name>
</gene>
<evidence type="ECO:0000313" key="2">
    <source>
        <dbReference type="Proteomes" id="UP001597086"/>
    </source>
</evidence>
<keyword evidence="2" id="KW-1185">Reference proteome</keyword>
<dbReference type="EMBL" id="JBHTKM010000001">
    <property type="protein sequence ID" value="MFD1014350.1"/>
    <property type="molecule type" value="Genomic_DNA"/>
</dbReference>
<evidence type="ECO:0000313" key="1">
    <source>
        <dbReference type="EMBL" id="MFD1014350.1"/>
    </source>
</evidence>
<sequence>MKYQQGFTTIDAEFSEELTERKELKTKLTFIQKKRQNPLSRNLNITKMPPYKDEVFWTYFIKTNTD</sequence>
<proteinExistence type="predicted"/>